<reference evidence="1" key="1">
    <citation type="submission" date="2021-08" db="EMBL/GenBank/DDBJ databases">
        <authorList>
            <person name="Misof B."/>
            <person name="Oliver O."/>
            <person name="Podsiadlowski L."/>
            <person name="Donath A."/>
            <person name="Peters R."/>
            <person name="Mayer C."/>
            <person name="Rust J."/>
            <person name="Gunkel S."/>
            <person name="Lesny P."/>
            <person name="Martin S."/>
            <person name="Oeyen J.P."/>
            <person name="Petersen M."/>
            <person name="Panagiotis P."/>
            <person name="Wilbrandt J."/>
            <person name="Tanja T."/>
        </authorList>
    </citation>
    <scope>NUCLEOTIDE SEQUENCE</scope>
    <source>
        <strain evidence="1">GBR_01_08_01A</strain>
        <tissue evidence="1">Thorax + abdomen</tissue>
    </source>
</reference>
<protein>
    <submittedName>
        <fullName evidence="1">Uncharacterized protein</fullName>
    </submittedName>
</protein>
<reference evidence="1" key="2">
    <citation type="journal article" date="2023" name="Commun. Biol.">
        <title>Intrasexual cuticular hydrocarbon dimorphism in a wasp sheds light on hydrocarbon biosynthesis genes in Hymenoptera.</title>
        <authorList>
            <person name="Moris V.C."/>
            <person name="Podsiadlowski L."/>
            <person name="Martin S."/>
            <person name="Oeyen J.P."/>
            <person name="Donath A."/>
            <person name="Petersen M."/>
            <person name="Wilbrandt J."/>
            <person name="Misof B."/>
            <person name="Liedtke D."/>
            <person name="Thamm M."/>
            <person name="Scheiner R."/>
            <person name="Schmitt T."/>
            <person name="Niehuis O."/>
        </authorList>
    </citation>
    <scope>NUCLEOTIDE SEQUENCE</scope>
    <source>
        <strain evidence="1">GBR_01_08_01A</strain>
    </source>
</reference>
<dbReference type="AlphaFoldDB" id="A0AAD9R837"/>
<gene>
    <name evidence="1" type="ORF">KPH14_013147</name>
</gene>
<comment type="caution">
    <text evidence="1">The sequence shown here is derived from an EMBL/GenBank/DDBJ whole genome shotgun (WGS) entry which is preliminary data.</text>
</comment>
<sequence>MNDECDTPKKLLKDGREHDFFSNPTYAIEKSERTGHESYVYLVNANSLNDVILRLLRKYENANSASSYANLVYEKINEPWKVDLAKVRTKEEYSESFVTILVRCFDQPKRKRLERIKGDEKFILSIESDEVHVKPKHVYIPVAVNFVPNLQQLLRDKCIT</sequence>
<dbReference type="EMBL" id="JAIFRP010004870">
    <property type="protein sequence ID" value="KAK2574796.1"/>
    <property type="molecule type" value="Genomic_DNA"/>
</dbReference>
<keyword evidence="2" id="KW-1185">Reference proteome</keyword>
<feature type="non-terminal residue" evidence="1">
    <location>
        <position position="160"/>
    </location>
</feature>
<accession>A0AAD9R837</accession>
<dbReference type="Proteomes" id="UP001258017">
    <property type="component" value="Unassembled WGS sequence"/>
</dbReference>
<name>A0AAD9R837_9HYME</name>
<organism evidence="1 2">
    <name type="scientific">Odynerus spinipes</name>
    <dbReference type="NCBI Taxonomy" id="1348599"/>
    <lineage>
        <taxon>Eukaryota</taxon>
        <taxon>Metazoa</taxon>
        <taxon>Ecdysozoa</taxon>
        <taxon>Arthropoda</taxon>
        <taxon>Hexapoda</taxon>
        <taxon>Insecta</taxon>
        <taxon>Pterygota</taxon>
        <taxon>Neoptera</taxon>
        <taxon>Endopterygota</taxon>
        <taxon>Hymenoptera</taxon>
        <taxon>Apocrita</taxon>
        <taxon>Aculeata</taxon>
        <taxon>Vespoidea</taxon>
        <taxon>Vespidae</taxon>
        <taxon>Eumeninae</taxon>
        <taxon>Odynerus</taxon>
    </lineage>
</organism>
<proteinExistence type="predicted"/>
<evidence type="ECO:0000313" key="2">
    <source>
        <dbReference type="Proteomes" id="UP001258017"/>
    </source>
</evidence>
<evidence type="ECO:0000313" key="1">
    <source>
        <dbReference type="EMBL" id="KAK2574796.1"/>
    </source>
</evidence>